<keyword evidence="2" id="KW-1185">Reference proteome</keyword>
<accession>A0A504ULD5</accession>
<evidence type="ECO:0000313" key="1">
    <source>
        <dbReference type="EMBL" id="TPP11525.1"/>
    </source>
</evidence>
<gene>
    <name evidence="1" type="ORF">FJQ55_12185</name>
</gene>
<sequence>MREVSFDWNGKICEIVMSEDVGYLLEVSNAFVGRYAYFVDRLDLDPNNNENDVCVGQWHAETEAEARKGAEEAFLRHMNGGPLLVQ</sequence>
<reference evidence="1 2" key="1">
    <citation type="submission" date="2019-06" db="EMBL/GenBank/DDBJ databases">
        <title>Rhizobium sp. CL12 isolated from roots of soybean.</title>
        <authorList>
            <person name="Wang C."/>
        </authorList>
    </citation>
    <scope>NUCLEOTIDE SEQUENCE [LARGE SCALE GENOMIC DNA]</scope>
    <source>
        <strain evidence="1 2">CL12</strain>
    </source>
</reference>
<dbReference type="RefSeq" id="WP_140828244.1">
    <property type="nucleotide sequence ID" value="NZ_VFYP01000001.1"/>
</dbReference>
<comment type="caution">
    <text evidence="1">The sequence shown here is derived from an EMBL/GenBank/DDBJ whole genome shotgun (WGS) entry which is preliminary data.</text>
</comment>
<evidence type="ECO:0000313" key="2">
    <source>
        <dbReference type="Proteomes" id="UP000316429"/>
    </source>
</evidence>
<name>A0A504ULD5_9HYPH</name>
<dbReference type="AlphaFoldDB" id="A0A504ULD5"/>
<protein>
    <submittedName>
        <fullName evidence="1">Uncharacterized protein</fullName>
    </submittedName>
</protein>
<dbReference type="Proteomes" id="UP000316429">
    <property type="component" value="Unassembled WGS sequence"/>
</dbReference>
<dbReference type="EMBL" id="VFYP01000001">
    <property type="protein sequence ID" value="TPP11525.1"/>
    <property type="molecule type" value="Genomic_DNA"/>
</dbReference>
<proteinExistence type="predicted"/>
<organism evidence="1 2">
    <name type="scientific">Rhizobium glycinendophyticum</name>
    <dbReference type="NCBI Taxonomy" id="2589807"/>
    <lineage>
        <taxon>Bacteria</taxon>
        <taxon>Pseudomonadati</taxon>
        <taxon>Pseudomonadota</taxon>
        <taxon>Alphaproteobacteria</taxon>
        <taxon>Hyphomicrobiales</taxon>
        <taxon>Rhizobiaceae</taxon>
        <taxon>Rhizobium/Agrobacterium group</taxon>
        <taxon>Rhizobium</taxon>
    </lineage>
</organism>